<keyword evidence="1" id="KW-0472">Membrane</keyword>
<dbReference type="EMBL" id="MLEC01000046">
    <property type="protein sequence ID" value="POC85205.1"/>
    <property type="molecule type" value="Genomic_DNA"/>
</dbReference>
<keyword evidence="1" id="KW-1133">Transmembrane helix</keyword>
<name>A0ABX4YTA2_9PSED</name>
<feature type="transmembrane region" description="Helical" evidence="1">
    <location>
        <begin position="33"/>
        <end position="53"/>
    </location>
</feature>
<dbReference type="Proteomes" id="UP000237477">
    <property type="component" value="Unassembled WGS sequence"/>
</dbReference>
<keyword evidence="3" id="KW-1185">Reference proteome</keyword>
<protein>
    <submittedName>
        <fullName evidence="2">Uncharacterized protein</fullName>
    </submittedName>
</protein>
<proteinExistence type="predicted"/>
<evidence type="ECO:0000313" key="2">
    <source>
        <dbReference type="EMBL" id="POC85205.1"/>
    </source>
</evidence>
<organism evidence="2 3">
    <name type="scientific">Pseudomonas avellanae pv. morsprunorum</name>
    <dbReference type="NCBI Taxonomy" id="3380385"/>
    <lineage>
        <taxon>Bacteria</taxon>
        <taxon>Pseudomonadati</taxon>
        <taxon>Pseudomonadota</taxon>
        <taxon>Gammaproteobacteria</taxon>
        <taxon>Pseudomonadales</taxon>
        <taxon>Pseudomonadaceae</taxon>
        <taxon>Pseudomonas</taxon>
    </lineage>
</organism>
<evidence type="ECO:0000313" key="3">
    <source>
        <dbReference type="Proteomes" id="UP000237477"/>
    </source>
</evidence>
<accession>A0ABX4YTA2</accession>
<sequence length="70" mass="7992">MINILSNESWKVHDECVSLPQFPKMLPSMTQRIYGAQIFLAHILVVVVQVVNFQTLRRKSTKVATVFAFA</sequence>
<gene>
    <name evidence="2" type="ORF">BKM26_22290</name>
</gene>
<reference evidence="2 3" key="1">
    <citation type="submission" date="2016-10" db="EMBL/GenBank/DDBJ databases">
        <title>Comparative genomics of Pseudomonas syringae.</title>
        <authorList>
            <person name="Hulin M.T."/>
        </authorList>
    </citation>
    <scope>NUCLEOTIDE SEQUENCE [LARGE SCALE GENOMIC DNA]</scope>
    <source>
        <strain evidence="3">R2-5255</strain>
    </source>
</reference>
<evidence type="ECO:0000256" key="1">
    <source>
        <dbReference type="SAM" id="Phobius"/>
    </source>
</evidence>
<comment type="caution">
    <text evidence="2">The sequence shown here is derived from an EMBL/GenBank/DDBJ whole genome shotgun (WGS) entry which is preliminary data.</text>
</comment>
<keyword evidence="1" id="KW-0812">Transmembrane</keyword>